<reference evidence="1 2" key="1">
    <citation type="submission" date="2019-05" db="EMBL/GenBank/DDBJ databases">
        <title>Emergence of the Ug99 lineage of the wheat stem rust pathogen through somatic hybridization.</title>
        <authorList>
            <person name="Li F."/>
            <person name="Upadhyaya N.M."/>
            <person name="Sperschneider J."/>
            <person name="Matny O."/>
            <person name="Nguyen-Phuc H."/>
            <person name="Mago R."/>
            <person name="Raley C."/>
            <person name="Miller M.E."/>
            <person name="Silverstein K.A.T."/>
            <person name="Henningsen E."/>
            <person name="Hirsch C.D."/>
            <person name="Visser B."/>
            <person name="Pretorius Z.A."/>
            <person name="Steffenson B.J."/>
            <person name="Schwessinger B."/>
            <person name="Dodds P.N."/>
            <person name="Figueroa M."/>
        </authorList>
    </citation>
    <scope>NUCLEOTIDE SEQUENCE [LARGE SCALE GENOMIC DNA]</scope>
    <source>
        <strain evidence="1 2">Ug99</strain>
    </source>
</reference>
<evidence type="ECO:0000313" key="1">
    <source>
        <dbReference type="EMBL" id="KAA1100802.1"/>
    </source>
</evidence>
<protein>
    <submittedName>
        <fullName evidence="1">Uncharacterized protein</fullName>
    </submittedName>
</protein>
<name>A0A5B0PJ32_PUCGR</name>
<sequence length="174" mass="19166">MQTLCLNLCVASSLQSTQSTPSKALTDYERAEYRECKASFARYAMLPGRKVQGAAHPRRTLDLFVCASGNNSSESLDAFQAPFDECFKTNNRPGGGGELDRMAVSWAFLAPPARHAAQTYFRVQVLPTHIYKWVEDVSSGQDPDSRVIPLRLKLPLGHCQDGSLFALISPTTII</sequence>
<dbReference type="AlphaFoldDB" id="A0A5B0PJ32"/>
<gene>
    <name evidence="1" type="ORF">PGTUg99_028179</name>
</gene>
<accession>A0A5B0PJ32</accession>
<dbReference type="EMBL" id="VDEP01000339">
    <property type="protein sequence ID" value="KAA1100802.1"/>
    <property type="molecule type" value="Genomic_DNA"/>
</dbReference>
<organism evidence="1 2">
    <name type="scientific">Puccinia graminis f. sp. tritici</name>
    <dbReference type="NCBI Taxonomy" id="56615"/>
    <lineage>
        <taxon>Eukaryota</taxon>
        <taxon>Fungi</taxon>
        <taxon>Dikarya</taxon>
        <taxon>Basidiomycota</taxon>
        <taxon>Pucciniomycotina</taxon>
        <taxon>Pucciniomycetes</taxon>
        <taxon>Pucciniales</taxon>
        <taxon>Pucciniaceae</taxon>
        <taxon>Puccinia</taxon>
    </lineage>
</organism>
<evidence type="ECO:0000313" key="2">
    <source>
        <dbReference type="Proteomes" id="UP000325313"/>
    </source>
</evidence>
<dbReference type="Proteomes" id="UP000325313">
    <property type="component" value="Unassembled WGS sequence"/>
</dbReference>
<comment type="caution">
    <text evidence="1">The sequence shown here is derived from an EMBL/GenBank/DDBJ whole genome shotgun (WGS) entry which is preliminary data.</text>
</comment>
<proteinExistence type="predicted"/>